<proteinExistence type="predicted"/>
<feature type="transmembrane region" description="Helical" evidence="5">
    <location>
        <begin position="153"/>
        <end position="174"/>
    </location>
</feature>
<keyword evidence="2 4" id="KW-0863">Zinc-finger</keyword>
<dbReference type="EMBL" id="WUAV01000003">
    <property type="protein sequence ID" value="KAF1763047.1"/>
    <property type="molecule type" value="Genomic_DNA"/>
</dbReference>
<dbReference type="InterPro" id="IPR052667">
    <property type="entry name" value="E3_ubiquitin-ligase_RING"/>
</dbReference>
<evidence type="ECO:0000256" key="4">
    <source>
        <dbReference type="PROSITE-ProRule" id="PRU00175"/>
    </source>
</evidence>
<dbReference type="GeneID" id="9812506"/>
<dbReference type="CTD" id="9812506"/>
<evidence type="ECO:0000259" key="6">
    <source>
        <dbReference type="PROSITE" id="PS50089"/>
    </source>
</evidence>
<feature type="transmembrane region" description="Helical" evidence="5">
    <location>
        <begin position="117"/>
        <end position="141"/>
    </location>
</feature>
<keyword evidence="5" id="KW-1133">Transmembrane helix</keyword>
<dbReference type="GO" id="GO:0008270">
    <property type="term" value="F:zinc ion binding"/>
    <property type="evidence" value="ECO:0007669"/>
    <property type="project" value="UniProtKB-KW"/>
</dbReference>
<evidence type="ECO:0000256" key="2">
    <source>
        <dbReference type="ARBA" id="ARBA00022771"/>
    </source>
</evidence>
<dbReference type="Proteomes" id="UP000483820">
    <property type="component" value="Chromosome III"/>
</dbReference>
<protein>
    <recommendedName>
        <fullName evidence="6">RING-type domain-containing protein</fullName>
    </recommendedName>
</protein>
<dbReference type="InterPro" id="IPR001841">
    <property type="entry name" value="Znf_RING"/>
</dbReference>
<dbReference type="Pfam" id="PF14634">
    <property type="entry name" value="zf-RING_5"/>
    <property type="match status" value="1"/>
</dbReference>
<evidence type="ECO:0000313" key="7">
    <source>
        <dbReference type="EMBL" id="KAF1763047.1"/>
    </source>
</evidence>
<accession>A0A6A5H780</accession>
<dbReference type="PROSITE" id="PS50089">
    <property type="entry name" value="ZF_RING_2"/>
    <property type="match status" value="1"/>
</dbReference>
<name>A0A6A5H780_CAERE</name>
<keyword evidence="5" id="KW-0812">Transmembrane</keyword>
<keyword evidence="5" id="KW-0472">Membrane</keyword>
<feature type="transmembrane region" description="Helical" evidence="5">
    <location>
        <begin position="18"/>
        <end position="39"/>
    </location>
</feature>
<feature type="transmembrane region" description="Helical" evidence="5">
    <location>
        <begin position="45"/>
        <end position="67"/>
    </location>
</feature>
<keyword evidence="1" id="KW-0479">Metal-binding</keyword>
<evidence type="ECO:0000256" key="3">
    <source>
        <dbReference type="ARBA" id="ARBA00022833"/>
    </source>
</evidence>
<sequence>MADTTPQTFRRLNFTDKYFACHVLLTISLAIAGLLYLIFADVQLINFIVAGAVFLVFVIMTIVVQFLNCFNTFLYKKIKSPKMKRGRIYVMVFSAVLVVMGLAPRIMVYFLEYNSHTYVFFTMCNLIIPILMMSHLANYDYVDRIYHKRFDEVWLAIIIHSILLVASIRLAVSYSDVKDSVSITVCQLMMAPISFVHSIDFYVAMRGDIRMKDYPASFDVANTVRVAPVEAIEVAALATVVQQQVEEEEKEERIECRICVTEYSDLKVPRILKECGHTICHDCADVLLNRFNRHYMMCPFCQMITVVRGNANLLPRNFSMIEIIDERNKKRGVPEVVVVEEIKPPE</sequence>
<dbReference type="SUPFAM" id="SSF57850">
    <property type="entry name" value="RING/U-box"/>
    <property type="match status" value="1"/>
</dbReference>
<feature type="transmembrane region" description="Helical" evidence="5">
    <location>
        <begin position="180"/>
        <end position="203"/>
    </location>
</feature>
<keyword evidence="3" id="KW-0862">Zinc</keyword>
<gene>
    <name evidence="7" type="ORF">GCK72_011312</name>
</gene>
<reference evidence="7 8" key="1">
    <citation type="submission" date="2019-12" db="EMBL/GenBank/DDBJ databases">
        <title>Chromosome-level assembly of the Caenorhabditis remanei genome.</title>
        <authorList>
            <person name="Teterina A.A."/>
            <person name="Willis J.H."/>
            <person name="Phillips P.C."/>
        </authorList>
    </citation>
    <scope>NUCLEOTIDE SEQUENCE [LARGE SCALE GENOMIC DNA]</scope>
    <source>
        <strain evidence="7 8">PX506</strain>
        <tissue evidence="7">Whole organism</tissue>
    </source>
</reference>
<evidence type="ECO:0000256" key="1">
    <source>
        <dbReference type="ARBA" id="ARBA00022723"/>
    </source>
</evidence>
<comment type="caution">
    <text evidence="7">The sequence shown here is derived from an EMBL/GenBank/DDBJ whole genome shotgun (WGS) entry which is preliminary data.</text>
</comment>
<feature type="transmembrane region" description="Helical" evidence="5">
    <location>
        <begin position="88"/>
        <end position="111"/>
    </location>
</feature>
<dbReference type="InterPro" id="IPR013083">
    <property type="entry name" value="Znf_RING/FYVE/PHD"/>
</dbReference>
<feature type="domain" description="RING-type" evidence="6">
    <location>
        <begin position="256"/>
        <end position="302"/>
    </location>
</feature>
<dbReference type="SMART" id="SM00184">
    <property type="entry name" value="RING"/>
    <property type="match status" value="1"/>
</dbReference>
<dbReference type="AlphaFoldDB" id="A0A6A5H780"/>
<organism evidence="7 8">
    <name type="scientific">Caenorhabditis remanei</name>
    <name type="common">Caenorhabditis vulgaris</name>
    <dbReference type="NCBI Taxonomy" id="31234"/>
    <lineage>
        <taxon>Eukaryota</taxon>
        <taxon>Metazoa</taxon>
        <taxon>Ecdysozoa</taxon>
        <taxon>Nematoda</taxon>
        <taxon>Chromadorea</taxon>
        <taxon>Rhabditida</taxon>
        <taxon>Rhabditina</taxon>
        <taxon>Rhabditomorpha</taxon>
        <taxon>Rhabditoidea</taxon>
        <taxon>Rhabditidae</taxon>
        <taxon>Peloderinae</taxon>
        <taxon>Caenorhabditis</taxon>
    </lineage>
</organism>
<evidence type="ECO:0000256" key="5">
    <source>
        <dbReference type="SAM" id="Phobius"/>
    </source>
</evidence>
<dbReference type="KEGG" id="crq:GCK72_011312"/>
<dbReference type="Gene3D" id="3.30.40.10">
    <property type="entry name" value="Zinc/RING finger domain, C3HC4 (zinc finger)"/>
    <property type="match status" value="1"/>
</dbReference>
<dbReference type="PANTHER" id="PTHR47156">
    <property type="entry name" value="PROTEIN CBG20824"/>
    <property type="match status" value="1"/>
</dbReference>
<dbReference type="PROSITE" id="PS00518">
    <property type="entry name" value="ZF_RING_1"/>
    <property type="match status" value="1"/>
</dbReference>
<evidence type="ECO:0000313" key="8">
    <source>
        <dbReference type="Proteomes" id="UP000483820"/>
    </source>
</evidence>
<dbReference type="PANTHER" id="PTHR47156:SF7">
    <property type="entry name" value="RING-TYPE DOMAIN-CONTAINING PROTEIN"/>
    <property type="match status" value="1"/>
</dbReference>
<dbReference type="RefSeq" id="XP_053587941.1">
    <property type="nucleotide sequence ID" value="XM_053728364.1"/>
</dbReference>
<dbReference type="InterPro" id="IPR017907">
    <property type="entry name" value="Znf_RING_CS"/>
</dbReference>